<dbReference type="Proteomes" id="UP000469081">
    <property type="component" value="Unassembled WGS sequence"/>
</dbReference>
<dbReference type="AlphaFoldDB" id="A0A6I4RWU3"/>
<evidence type="ECO:0000313" key="1">
    <source>
        <dbReference type="EMBL" id="MWZ40549.1"/>
    </source>
</evidence>
<sequence>MTNNLTAKQLEFCKYYLQSGNATEAYIQAYDTENMKDQTIYNEASKLLKHEKVAEFIETIQKREMLGAFNTRQKYLDKLDEIIDSDDSTMAEKIQAINTVAKLKQWDKRKAGLQIDYQEEYDLIQRSLATSLLGDPNRYPRKDI</sequence>
<gene>
    <name evidence="1" type="ORF">FNC33_08385</name>
</gene>
<dbReference type="RefSeq" id="WP_003040799.1">
    <property type="nucleotide sequence ID" value="NZ_VJEZ01000012.1"/>
</dbReference>
<dbReference type="Gene3D" id="1.10.10.1400">
    <property type="entry name" value="Terminase, small subunit, N-terminal DNA-binding domain, HTH motif"/>
    <property type="match status" value="1"/>
</dbReference>
<dbReference type="InterPro" id="IPR005335">
    <property type="entry name" value="Terminase_ssu"/>
</dbReference>
<dbReference type="InterPro" id="IPR038713">
    <property type="entry name" value="Terminase_Gp1_N_sf"/>
</dbReference>
<dbReference type="Pfam" id="PF03592">
    <property type="entry name" value="Terminase_2"/>
    <property type="match status" value="1"/>
</dbReference>
<dbReference type="GO" id="GO:0051276">
    <property type="term" value="P:chromosome organization"/>
    <property type="evidence" value="ECO:0007669"/>
    <property type="project" value="InterPro"/>
</dbReference>
<reference evidence="1 2" key="1">
    <citation type="submission" date="2019-06" db="EMBL/GenBank/DDBJ databases">
        <title>Phylogeography and genetic diversity of Francisella tularensis subsp. holarctica in France (1947-2018).</title>
        <authorList>
            <person name="Kevin M."/>
            <person name="Madani N."/>
            <person name="Maurin M."/>
        </authorList>
    </citation>
    <scope>NUCLEOTIDE SEQUENCE [LARGE SCALE GENOMIC DNA]</scope>
    <source>
        <strain evidence="1 2">ATCC 15482</strain>
    </source>
</reference>
<evidence type="ECO:0000313" key="2">
    <source>
        <dbReference type="Proteomes" id="UP000469081"/>
    </source>
</evidence>
<organism evidence="1 2">
    <name type="scientific">Francisella tularensis</name>
    <dbReference type="NCBI Taxonomy" id="263"/>
    <lineage>
        <taxon>Bacteria</taxon>
        <taxon>Pseudomonadati</taxon>
        <taxon>Pseudomonadota</taxon>
        <taxon>Gammaproteobacteria</taxon>
        <taxon>Thiotrichales</taxon>
        <taxon>Francisellaceae</taxon>
        <taxon>Francisella</taxon>
    </lineage>
</organism>
<name>A0A6I4RWU3_FRATU</name>
<protein>
    <submittedName>
        <fullName evidence="1">Terminase small subunit</fullName>
    </submittedName>
</protein>
<accession>A0A6I4RWU3</accession>
<comment type="caution">
    <text evidence="1">The sequence shown here is derived from an EMBL/GenBank/DDBJ whole genome shotgun (WGS) entry which is preliminary data.</text>
</comment>
<dbReference type="EMBL" id="VJEZ01000012">
    <property type="protein sequence ID" value="MWZ40549.1"/>
    <property type="molecule type" value="Genomic_DNA"/>
</dbReference>
<proteinExistence type="predicted"/>